<feature type="compositionally biased region" description="Low complexity" evidence="2">
    <location>
        <begin position="201"/>
        <end position="228"/>
    </location>
</feature>
<feature type="domain" description="Phospholipase/carboxylesterase/thioesterase" evidence="3">
    <location>
        <begin position="265"/>
        <end position="326"/>
    </location>
</feature>
<evidence type="ECO:0000259" key="3">
    <source>
        <dbReference type="Pfam" id="PF02230"/>
    </source>
</evidence>
<organism evidence="4 5">
    <name type="scientific">Hirsutella minnesotensis 3608</name>
    <dbReference type="NCBI Taxonomy" id="1043627"/>
    <lineage>
        <taxon>Eukaryota</taxon>
        <taxon>Fungi</taxon>
        <taxon>Dikarya</taxon>
        <taxon>Ascomycota</taxon>
        <taxon>Pezizomycotina</taxon>
        <taxon>Sordariomycetes</taxon>
        <taxon>Hypocreomycetidae</taxon>
        <taxon>Hypocreales</taxon>
        <taxon>Ophiocordycipitaceae</taxon>
        <taxon>Hirsutella</taxon>
    </lineage>
</organism>
<dbReference type="Gene3D" id="3.40.50.1820">
    <property type="entry name" value="alpha/beta hydrolase"/>
    <property type="match status" value="1"/>
</dbReference>
<dbReference type="GO" id="GO:0008474">
    <property type="term" value="F:palmitoyl-(protein) hydrolase activity"/>
    <property type="evidence" value="ECO:0007669"/>
    <property type="project" value="TreeGrafter"/>
</dbReference>
<evidence type="ECO:0000313" key="5">
    <source>
        <dbReference type="Proteomes" id="UP000054481"/>
    </source>
</evidence>
<dbReference type="AlphaFoldDB" id="A0A0F7ZKX0"/>
<reference evidence="4 5" key="1">
    <citation type="journal article" date="2014" name="Genome Biol. Evol.">
        <title>Comparative genomics and transcriptomics analyses reveal divergent lifestyle features of nematode endoparasitic fungus Hirsutella minnesotensis.</title>
        <authorList>
            <person name="Lai Y."/>
            <person name="Liu K."/>
            <person name="Zhang X."/>
            <person name="Zhang X."/>
            <person name="Li K."/>
            <person name="Wang N."/>
            <person name="Shu C."/>
            <person name="Wu Y."/>
            <person name="Wang C."/>
            <person name="Bushley K.E."/>
            <person name="Xiang M."/>
            <person name="Liu X."/>
        </authorList>
    </citation>
    <scope>NUCLEOTIDE SEQUENCE [LARGE SCALE GENOMIC DNA]</scope>
    <source>
        <strain evidence="4 5">3608</strain>
    </source>
</reference>
<dbReference type="EMBL" id="KQ030515">
    <property type="protein sequence ID" value="KJZ75721.1"/>
    <property type="molecule type" value="Genomic_DNA"/>
</dbReference>
<dbReference type="OrthoDB" id="2418081at2759"/>
<evidence type="ECO:0000313" key="4">
    <source>
        <dbReference type="EMBL" id="KJZ75721.1"/>
    </source>
</evidence>
<gene>
    <name evidence="4" type="ORF">HIM_04878</name>
</gene>
<evidence type="ECO:0000256" key="2">
    <source>
        <dbReference type="SAM" id="MobiDB-lite"/>
    </source>
</evidence>
<accession>A0A0F7ZKX0</accession>
<dbReference type="InterPro" id="IPR029058">
    <property type="entry name" value="AB_hydrolase_fold"/>
</dbReference>
<feature type="domain" description="Phospholipase/carboxylesterase/thioesterase" evidence="3">
    <location>
        <begin position="18"/>
        <end position="172"/>
    </location>
</feature>
<dbReference type="GO" id="GO:0052689">
    <property type="term" value="F:carboxylic ester hydrolase activity"/>
    <property type="evidence" value="ECO:0007669"/>
    <property type="project" value="TreeGrafter"/>
</dbReference>
<dbReference type="Proteomes" id="UP000054481">
    <property type="component" value="Unassembled WGS sequence"/>
</dbReference>
<feature type="region of interest" description="Disordered" evidence="2">
    <location>
        <begin position="179"/>
        <end position="236"/>
    </location>
</feature>
<feature type="compositionally biased region" description="Acidic residues" evidence="2">
    <location>
        <begin position="180"/>
        <end position="189"/>
    </location>
</feature>
<dbReference type="PANTHER" id="PTHR10655:SF63">
    <property type="entry name" value="PHOSPHOLIPASE_CARBOXYLESTERASE_THIOESTERASE DOMAIN-CONTAINING PROTEIN"/>
    <property type="match status" value="1"/>
</dbReference>
<dbReference type="GO" id="GO:0005737">
    <property type="term" value="C:cytoplasm"/>
    <property type="evidence" value="ECO:0007669"/>
    <property type="project" value="TreeGrafter"/>
</dbReference>
<evidence type="ECO:0000256" key="1">
    <source>
        <dbReference type="ARBA" id="ARBA00006499"/>
    </source>
</evidence>
<proteinExistence type="inferred from homology"/>
<dbReference type="SUPFAM" id="SSF53474">
    <property type="entry name" value="alpha/beta-Hydrolases"/>
    <property type="match status" value="1"/>
</dbReference>
<dbReference type="PANTHER" id="PTHR10655">
    <property type="entry name" value="LYSOPHOSPHOLIPASE-RELATED"/>
    <property type="match status" value="1"/>
</dbReference>
<keyword evidence="5" id="KW-1185">Reference proteome</keyword>
<name>A0A0F7ZKX0_9HYPO</name>
<protein>
    <recommendedName>
        <fullName evidence="3">Phospholipase/carboxylesterase/thioesterase domain-containing protein</fullName>
    </recommendedName>
</protein>
<comment type="similarity">
    <text evidence="1">Belongs to the AB hydrolase superfamily. AB hydrolase 2 family.</text>
</comment>
<sequence>MNIVTSDREPLPPGETSMFIHRPSAPHTHTVILLHDVASNGRIFGGDLLRLGKTSAGKTLPQLFPGVRFVFPTAPRRQCHAIGQLKTTLWFDVARFEEPRYRQELQRRGLCSSARQLINLVNWEAGFVPAQNIVIGGLGQGMAVSLTVIMVMACKLGGVIGLSGFLPFQFELLMNITEDSSTDDSDDSSNDGGQGACNSPNANEDTATATTVTSNNNNNTGGNNGNSDETPDLGCNTPIVQAQIHERLLLGIRSDEPPSRDQTSLGTPIFLGHGKADAMIAWRHGELAFEAMRTVEYEVVWKHYDGLGHGYDVPREIDDIVDFLNTKVGLEPRT</sequence>
<dbReference type="Pfam" id="PF02230">
    <property type="entry name" value="Abhydrolase_2"/>
    <property type="match status" value="2"/>
</dbReference>
<dbReference type="InterPro" id="IPR050565">
    <property type="entry name" value="LYPA1-2/EST-like"/>
</dbReference>
<dbReference type="InterPro" id="IPR003140">
    <property type="entry name" value="PLipase/COase/thioEstase"/>
</dbReference>